<evidence type="ECO:0000259" key="12">
    <source>
        <dbReference type="PROSITE" id="PS50071"/>
    </source>
</evidence>
<sequence length="231" mass="27011">MDWNNKIIFRNSQISSTNLLHNNSCNQFDHFPDMEVRNNENGRVERDMIMMGFGNQEKMKRRLTTKQLESLESSFEEERKLDPDRKMKLARDLALQPRQVAVWFQNRRARWKAKKLQHLYDALKLDFELVSKEKHKLQQEVERLKSIMVMEEATKKQVYSSYTEASCEETVESTSAAAANQYTGRNSGSNNGADDIVLNREHNKTGHHFLFNLDNYNAISPSYWGGLPFND</sequence>
<feature type="coiled-coil region" evidence="11">
    <location>
        <begin position="120"/>
        <end position="154"/>
    </location>
</feature>
<dbReference type="Gene3D" id="1.10.10.60">
    <property type="entry name" value="Homeodomain-like"/>
    <property type="match status" value="1"/>
</dbReference>
<keyword evidence="13" id="KW-1185">Reference proteome</keyword>
<keyword evidence="11" id="KW-0175">Coiled coil</keyword>
<protein>
    <recommendedName>
        <fullName evidence="10">Homeobox-leucine zipper protein</fullName>
    </recommendedName>
    <alternativeName>
        <fullName evidence="10">HD-ZIP protein</fullName>
    </alternativeName>
    <alternativeName>
        <fullName evidence="10">Homeodomain transcription factor</fullName>
    </alternativeName>
</protein>
<reference evidence="14" key="2">
    <citation type="submission" date="2025-08" db="UniProtKB">
        <authorList>
            <consortium name="RefSeq"/>
        </authorList>
    </citation>
    <scope>IDENTIFICATION</scope>
    <source>
        <tissue evidence="14">Leaf</tissue>
    </source>
</reference>
<dbReference type="Pfam" id="PF00046">
    <property type="entry name" value="Homeodomain"/>
    <property type="match status" value="1"/>
</dbReference>
<dbReference type="AlphaFoldDB" id="A0A9R0JCR6"/>
<dbReference type="GO" id="GO:0045893">
    <property type="term" value="P:positive regulation of DNA-templated transcription"/>
    <property type="evidence" value="ECO:0000318"/>
    <property type="project" value="GO_Central"/>
</dbReference>
<keyword evidence="6 8" id="KW-0539">Nucleus</keyword>
<dbReference type="GO" id="GO:0000981">
    <property type="term" value="F:DNA-binding transcription factor activity, RNA polymerase II-specific"/>
    <property type="evidence" value="ECO:0007669"/>
    <property type="project" value="UniProtKB-UniRule"/>
</dbReference>
<dbReference type="SUPFAM" id="SSF46689">
    <property type="entry name" value="Homeodomain-like"/>
    <property type="match status" value="1"/>
</dbReference>
<feature type="DNA-binding region" description="Homeobox" evidence="8">
    <location>
        <begin position="56"/>
        <end position="115"/>
    </location>
</feature>
<dbReference type="SMART" id="SM00389">
    <property type="entry name" value="HOX"/>
    <property type="match status" value="1"/>
</dbReference>
<dbReference type="InterPro" id="IPR001356">
    <property type="entry name" value="HD"/>
</dbReference>
<evidence type="ECO:0000256" key="9">
    <source>
        <dbReference type="RuleBase" id="RU000682"/>
    </source>
</evidence>
<evidence type="ECO:0000256" key="11">
    <source>
        <dbReference type="SAM" id="Coils"/>
    </source>
</evidence>
<dbReference type="InterPro" id="IPR009057">
    <property type="entry name" value="Homeodomain-like_sf"/>
</dbReference>
<dbReference type="InterPro" id="IPR003106">
    <property type="entry name" value="Leu_zip_homeo"/>
</dbReference>
<dbReference type="InterPro" id="IPR045224">
    <property type="entry name" value="HDZip_class_I_plant"/>
</dbReference>
<dbReference type="PANTHER" id="PTHR24326:SF591">
    <property type="entry name" value="HOMEOBOX-LEUCINE ZIPPER PROTEIN ATHB-51-RELATED"/>
    <property type="match status" value="1"/>
</dbReference>
<gene>
    <name evidence="14" type="primary">LOC110804267</name>
</gene>
<feature type="domain" description="Homeobox" evidence="12">
    <location>
        <begin position="54"/>
        <end position="114"/>
    </location>
</feature>
<dbReference type="GeneID" id="110804267"/>
<dbReference type="GO" id="GO:0043565">
    <property type="term" value="F:sequence-specific DNA binding"/>
    <property type="evidence" value="ECO:0000318"/>
    <property type="project" value="GO_Central"/>
</dbReference>
<dbReference type="Pfam" id="PF02183">
    <property type="entry name" value="HALZ"/>
    <property type="match status" value="1"/>
</dbReference>
<dbReference type="OrthoDB" id="6159439at2759"/>
<accession>A0A9R0JCR6</accession>
<evidence type="ECO:0000313" key="14">
    <source>
        <dbReference type="RefSeq" id="XP_021865529.1"/>
    </source>
</evidence>
<proteinExistence type="inferred from homology"/>
<keyword evidence="2 10" id="KW-0805">Transcription regulation</keyword>
<dbReference type="Proteomes" id="UP000813463">
    <property type="component" value="Chromosome 5"/>
</dbReference>
<comment type="subcellular location">
    <subcellularLocation>
        <location evidence="1 8 9">Nucleus</location>
    </subcellularLocation>
</comment>
<keyword evidence="5 10" id="KW-0804">Transcription</keyword>
<keyword evidence="3 8" id="KW-0238">DNA-binding</keyword>
<dbReference type="PROSITE" id="PS00027">
    <property type="entry name" value="HOMEOBOX_1"/>
    <property type="match status" value="1"/>
</dbReference>
<evidence type="ECO:0000256" key="2">
    <source>
        <dbReference type="ARBA" id="ARBA00023015"/>
    </source>
</evidence>
<evidence type="ECO:0000256" key="1">
    <source>
        <dbReference type="ARBA" id="ARBA00004123"/>
    </source>
</evidence>
<dbReference type="PANTHER" id="PTHR24326">
    <property type="entry name" value="HOMEOBOX-LEUCINE ZIPPER PROTEIN"/>
    <property type="match status" value="1"/>
</dbReference>
<keyword evidence="4 8" id="KW-0371">Homeobox</keyword>
<dbReference type="GO" id="GO:0005634">
    <property type="term" value="C:nucleus"/>
    <property type="evidence" value="ECO:0000318"/>
    <property type="project" value="GO_Central"/>
</dbReference>
<comment type="similarity">
    <text evidence="7 10">Belongs to the HD-ZIP homeobox family. Class I subfamily.</text>
</comment>
<evidence type="ECO:0000256" key="3">
    <source>
        <dbReference type="ARBA" id="ARBA00023125"/>
    </source>
</evidence>
<evidence type="ECO:0000256" key="4">
    <source>
        <dbReference type="ARBA" id="ARBA00023155"/>
    </source>
</evidence>
<dbReference type="RefSeq" id="XP_021865529.1">
    <property type="nucleotide sequence ID" value="XM_022009837.2"/>
</dbReference>
<dbReference type="KEGG" id="soe:110804267"/>
<organism evidence="13 14">
    <name type="scientific">Spinacia oleracea</name>
    <name type="common">Spinach</name>
    <dbReference type="NCBI Taxonomy" id="3562"/>
    <lineage>
        <taxon>Eukaryota</taxon>
        <taxon>Viridiplantae</taxon>
        <taxon>Streptophyta</taxon>
        <taxon>Embryophyta</taxon>
        <taxon>Tracheophyta</taxon>
        <taxon>Spermatophyta</taxon>
        <taxon>Magnoliopsida</taxon>
        <taxon>eudicotyledons</taxon>
        <taxon>Gunneridae</taxon>
        <taxon>Pentapetalae</taxon>
        <taxon>Caryophyllales</taxon>
        <taxon>Chenopodiaceae</taxon>
        <taxon>Chenopodioideae</taxon>
        <taxon>Anserineae</taxon>
        <taxon>Spinacia</taxon>
    </lineage>
</organism>
<dbReference type="CDD" id="cd00086">
    <property type="entry name" value="homeodomain"/>
    <property type="match status" value="1"/>
</dbReference>
<dbReference type="PROSITE" id="PS50071">
    <property type="entry name" value="HOMEOBOX_2"/>
    <property type="match status" value="1"/>
</dbReference>
<evidence type="ECO:0000256" key="5">
    <source>
        <dbReference type="ARBA" id="ARBA00023163"/>
    </source>
</evidence>
<evidence type="ECO:0000256" key="6">
    <source>
        <dbReference type="ARBA" id="ARBA00023242"/>
    </source>
</evidence>
<comment type="function">
    <text evidence="10">Transcription factor.</text>
</comment>
<dbReference type="InterPro" id="IPR017970">
    <property type="entry name" value="Homeobox_CS"/>
</dbReference>
<name>A0A9R0JCR6_SPIOL</name>
<evidence type="ECO:0000256" key="10">
    <source>
        <dbReference type="RuleBase" id="RU369038"/>
    </source>
</evidence>
<evidence type="ECO:0000256" key="7">
    <source>
        <dbReference type="ARBA" id="ARBA00025748"/>
    </source>
</evidence>
<evidence type="ECO:0000313" key="13">
    <source>
        <dbReference type="Proteomes" id="UP000813463"/>
    </source>
</evidence>
<reference evidence="13" key="1">
    <citation type="journal article" date="2021" name="Nat. Commun.">
        <title>Genomic analyses provide insights into spinach domestication and the genetic basis of agronomic traits.</title>
        <authorList>
            <person name="Cai X."/>
            <person name="Sun X."/>
            <person name="Xu C."/>
            <person name="Sun H."/>
            <person name="Wang X."/>
            <person name="Ge C."/>
            <person name="Zhang Z."/>
            <person name="Wang Q."/>
            <person name="Fei Z."/>
            <person name="Jiao C."/>
            <person name="Wang Q."/>
        </authorList>
    </citation>
    <scope>NUCLEOTIDE SEQUENCE [LARGE SCALE GENOMIC DNA]</scope>
    <source>
        <strain evidence="13">cv. Varoflay</strain>
    </source>
</reference>
<evidence type="ECO:0000256" key="8">
    <source>
        <dbReference type="PROSITE-ProRule" id="PRU00108"/>
    </source>
</evidence>